<reference evidence="2 3" key="1">
    <citation type="submission" date="2019-01" db="EMBL/GenBank/DDBJ databases">
        <title>Complete Genome Sequence and Annotation of the Paracoccus pantotrophus type strain DSM 2944.</title>
        <authorList>
            <person name="Bockwoldt J.A."/>
            <person name="Zimmermann M."/>
            <person name="Tiso T."/>
            <person name="Blank L.M."/>
        </authorList>
    </citation>
    <scope>NUCLEOTIDE SEQUENCE [LARGE SCALE GENOMIC DNA]</scope>
    <source>
        <strain evidence="2 3">DSM 2944</strain>
    </source>
</reference>
<feature type="compositionally biased region" description="Basic and acidic residues" evidence="1">
    <location>
        <begin position="63"/>
        <end position="75"/>
    </location>
</feature>
<protein>
    <submittedName>
        <fullName evidence="2">Transposase</fullName>
    </submittedName>
</protein>
<dbReference type="InterPro" id="IPR002514">
    <property type="entry name" value="Transposase_8"/>
</dbReference>
<dbReference type="InterPro" id="IPR010921">
    <property type="entry name" value="Trp_repressor/repl_initiator"/>
</dbReference>
<evidence type="ECO:0000313" key="2">
    <source>
        <dbReference type="EMBL" id="QFG38667.1"/>
    </source>
</evidence>
<dbReference type="EMBL" id="CP044426">
    <property type="protein sequence ID" value="QFG38667.1"/>
    <property type="molecule type" value="Genomic_DNA"/>
</dbReference>
<sequence>MRGDFSSEVSEGCRNGGDGFVGQFEVGEARRSNRHWPDDVKARIVAKTFKPGATVAAVTRRHDGQPHHHLLEWRSRAGGSSV</sequence>
<accession>A0AAE6TVN5</accession>
<evidence type="ECO:0000313" key="3">
    <source>
        <dbReference type="Proteomes" id="UP000326453"/>
    </source>
</evidence>
<dbReference type="GO" id="GO:0043565">
    <property type="term" value="F:sequence-specific DNA binding"/>
    <property type="evidence" value="ECO:0007669"/>
    <property type="project" value="InterPro"/>
</dbReference>
<organism evidence="2 3">
    <name type="scientific">Paracoccus pantotrophus</name>
    <name type="common">Thiosphaera pantotropha</name>
    <dbReference type="NCBI Taxonomy" id="82367"/>
    <lineage>
        <taxon>Bacteria</taxon>
        <taxon>Pseudomonadati</taxon>
        <taxon>Pseudomonadota</taxon>
        <taxon>Alphaproteobacteria</taxon>
        <taxon>Rhodobacterales</taxon>
        <taxon>Paracoccaceae</taxon>
        <taxon>Paracoccus</taxon>
    </lineage>
</organism>
<evidence type="ECO:0000256" key="1">
    <source>
        <dbReference type="SAM" id="MobiDB-lite"/>
    </source>
</evidence>
<feature type="region of interest" description="Disordered" evidence="1">
    <location>
        <begin position="1"/>
        <end position="20"/>
    </location>
</feature>
<name>A0AAE6TVN5_PARPN</name>
<feature type="region of interest" description="Disordered" evidence="1">
    <location>
        <begin position="63"/>
        <end position="82"/>
    </location>
</feature>
<dbReference type="KEGG" id="ppan:ESD82_15725"/>
<dbReference type="Pfam" id="PF01527">
    <property type="entry name" value="HTH_Tnp_1"/>
    <property type="match status" value="1"/>
</dbReference>
<dbReference type="SUPFAM" id="SSF48295">
    <property type="entry name" value="TrpR-like"/>
    <property type="match status" value="1"/>
</dbReference>
<dbReference type="Proteomes" id="UP000326453">
    <property type="component" value="Chromosome 1"/>
</dbReference>
<gene>
    <name evidence="2" type="ORF">ESD82_15725</name>
</gene>
<dbReference type="AlphaFoldDB" id="A0AAE6TVN5"/>
<proteinExistence type="predicted"/>
<dbReference type="GO" id="GO:0004803">
    <property type="term" value="F:transposase activity"/>
    <property type="evidence" value="ECO:0007669"/>
    <property type="project" value="InterPro"/>
</dbReference>
<dbReference type="GO" id="GO:0006313">
    <property type="term" value="P:DNA transposition"/>
    <property type="evidence" value="ECO:0007669"/>
    <property type="project" value="InterPro"/>
</dbReference>